<dbReference type="InterPro" id="IPR000477">
    <property type="entry name" value="RT_dom"/>
</dbReference>
<protein>
    <recommendedName>
        <fullName evidence="2">Reverse transcriptase domain-containing protein</fullName>
    </recommendedName>
</protein>
<proteinExistence type="inferred from homology"/>
<feature type="domain" description="Reverse transcriptase" evidence="2">
    <location>
        <begin position="1"/>
        <end position="330"/>
    </location>
</feature>
<dbReference type="Pfam" id="PF00078">
    <property type="entry name" value="RVT_1"/>
    <property type="match status" value="1"/>
</dbReference>
<gene>
    <name evidence="3" type="ORF">J5X90_18850</name>
</gene>
<sequence length="529" mass="61804">MATTTTIRTTTNTFDWLEPESESAAPYFDLRAVDTAYRQCRKRKRNKVRTCLYEQQLLDNLLLTSQQLQNLSWQPLPPVVFTVFKPKAREVCAAQFADRVVHHLLFNYLEPLLEKELIYDVASNRKGKGTHFAVNRLKGFMQKYSGISSGGYFLQLDIRNFFYSVHHHILIAQLQQKLSKWASKGNITKALAKQLLWLTQQVVHQSINHSVAGESCIRLGSAAEFNRIPKHKRLESVPVGQGLPIGNLTSQLLANLYLNDLDQFVKHQLKCKHYVRYVDDFVLCHSNKQQLREWHLQIAEFLQQRLKLHLKPQFTLAPIDNGADFLGYIVRPHYTLVRKRVLGNFHEKMQWFERCIVKPQNQGVLLDLHPDNVKKLRATLASYWGYFKHANSYRLCGALVKRYSWLKLLFCFSSDCQQIYPLYEPQTPLRYKGQQGFFAQYFPQCCLLMQCGNRVHVNPPRQQRNYQTYSVPMHKLNMLRQQMQKQGVPYVLITENGYARIKNKRRAARLMSFPQNGWRDYTSAHPTPP</sequence>
<organism evidence="3 4">
    <name type="scientific">Pseudoalteromonas viridis</name>
    <dbReference type="NCBI Taxonomy" id="339617"/>
    <lineage>
        <taxon>Bacteria</taxon>
        <taxon>Pseudomonadati</taxon>
        <taxon>Pseudomonadota</taxon>
        <taxon>Gammaproteobacteria</taxon>
        <taxon>Alteromonadales</taxon>
        <taxon>Pseudoalteromonadaceae</taxon>
        <taxon>Pseudoalteromonas</taxon>
    </lineage>
</organism>
<reference evidence="3 4" key="1">
    <citation type="submission" date="2021-03" db="EMBL/GenBank/DDBJ databases">
        <title>Complete Genome of Pseudoalteromonas viridis Strain BBR56, a new biocontrol bacterial candidate.</title>
        <authorList>
            <person name="Handayani D.P."/>
            <person name="Isnansetyo A."/>
            <person name="Istiqomah I."/>
            <person name="Jumina J."/>
        </authorList>
    </citation>
    <scope>NUCLEOTIDE SEQUENCE [LARGE SCALE GENOMIC DNA]</scope>
    <source>
        <strain evidence="3 4">BBR56</strain>
    </source>
</reference>
<evidence type="ECO:0000313" key="4">
    <source>
        <dbReference type="Proteomes" id="UP000665025"/>
    </source>
</evidence>
<evidence type="ECO:0000256" key="1">
    <source>
        <dbReference type="ARBA" id="ARBA00034120"/>
    </source>
</evidence>
<dbReference type="InterPro" id="IPR043502">
    <property type="entry name" value="DNA/RNA_pol_sf"/>
</dbReference>
<comment type="similarity">
    <text evidence="1">Belongs to the bacterial reverse transcriptase family.</text>
</comment>
<evidence type="ECO:0000259" key="2">
    <source>
        <dbReference type="PROSITE" id="PS50878"/>
    </source>
</evidence>
<dbReference type="EMBL" id="CP072426">
    <property type="protein sequence ID" value="QTL37803.1"/>
    <property type="molecule type" value="Genomic_DNA"/>
</dbReference>
<keyword evidence="4" id="KW-1185">Reference proteome</keyword>
<dbReference type="Proteomes" id="UP000665025">
    <property type="component" value="Chromosome 2"/>
</dbReference>
<dbReference type="SUPFAM" id="SSF56672">
    <property type="entry name" value="DNA/RNA polymerases"/>
    <property type="match status" value="1"/>
</dbReference>
<dbReference type="PANTHER" id="PTHR34047">
    <property type="entry name" value="NUCLEAR INTRON MATURASE 1, MITOCHONDRIAL-RELATED"/>
    <property type="match status" value="1"/>
</dbReference>
<dbReference type="RefSeq" id="WP_209053979.1">
    <property type="nucleotide sequence ID" value="NZ_CP072426.1"/>
</dbReference>
<accession>A0ABX7VG31</accession>
<evidence type="ECO:0000313" key="3">
    <source>
        <dbReference type="EMBL" id="QTL37803.1"/>
    </source>
</evidence>
<dbReference type="InterPro" id="IPR051083">
    <property type="entry name" value="GrpII_Intron_Splice-Mob/Def"/>
</dbReference>
<dbReference type="PANTHER" id="PTHR34047:SF8">
    <property type="entry name" value="PROTEIN YKFC"/>
    <property type="match status" value="1"/>
</dbReference>
<dbReference type="PROSITE" id="PS50878">
    <property type="entry name" value="RT_POL"/>
    <property type="match status" value="1"/>
</dbReference>
<dbReference type="CDD" id="cd01646">
    <property type="entry name" value="RT_Bac_retron_I"/>
    <property type="match status" value="1"/>
</dbReference>
<name>A0ABX7VG31_9GAMM</name>